<dbReference type="AlphaFoldDB" id="A0A1M6MDZ3"/>
<sequence>MEVGFKKEITYAISGEIRLKRSGFRLGRRTKLRCEVLRE</sequence>
<organism evidence="1 2">
    <name type="scientific">Desulfofundulus thermosubterraneus DSM 16057</name>
    <dbReference type="NCBI Taxonomy" id="1121432"/>
    <lineage>
        <taxon>Bacteria</taxon>
        <taxon>Bacillati</taxon>
        <taxon>Bacillota</taxon>
        <taxon>Clostridia</taxon>
        <taxon>Eubacteriales</taxon>
        <taxon>Peptococcaceae</taxon>
        <taxon>Desulfofundulus</taxon>
    </lineage>
</organism>
<reference evidence="2" key="1">
    <citation type="submission" date="2016-11" db="EMBL/GenBank/DDBJ databases">
        <authorList>
            <person name="Varghese N."/>
            <person name="Submissions S."/>
        </authorList>
    </citation>
    <scope>NUCLEOTIDE SEQUENCE [LARGE SCALE GENOMIC DNA]</scope>
    <source>
        <strain evidence="2">DSM 16057</strain>
    </source>
</reference>
<dbReference type="EMBL" id="FQZM01000067">
    <property type="protein sequence ID" value="SHJ81688.1"/>
    <property type="molecule type" value="Genomic_DNA"/>
</dbReference>
<keyword evidence="2" id="KW-1185">Reference proteome</keyword>
<evidence type="ECO:0000313" key="1">
    <source>
        <dbReference type="EMBL" id="SHJ81688.1"/>
    </source>
</evidence>
<name>A0A1M6MDZ3_9FIRM</name>
<dbReference type="Proteomes" id="UP000184529">
    <property type="component" value="Unassembled WGS sequence"/>
</dbReference>
<accession>A0A1M6MDZ3</accession>
<evidence type="ECO:0000313" key="2">
    <source>
        <dbReference type="Proteomes" id="UP000184529"/>
    </source>
</evidence>
<gene>
    <name evidence="1" type="ORF">SAMN02745219_03412</name>
</gene>
<protein>
    <submittedName>
        <fullName evidence="1">Uncharacterized protein</fullName>
    </submittedName>
</protein>
<proteinExistence type="predicted"/>